<feature type="domain" description="DUF4550" evidence="2">
    <location>
        <begin position="137"/>
        <end position="231"/>
    </location>
</feature>
<feature type="region of interest" description="Disordered" evidence="1">
    <location>
        <begin position="1"/>
        <end position="66"/>
    </location>
</feature>
<comment type="caution">
    <text evidence="3">The sequence shown here is derived from an EMBL/GenBank/DDBJ whole genome shotgun (WGS) entry which is preliminary data.</text>
</comment>
<feature type="region of interest" description="Disordered" evidence="1">
    <location>
        <begin position="1221"/>
        <end position="1262"/>
    </location>
</feature>
<keyword evidence="4" id="KW-1185">Reference proteome</keyword>
<dbReference type="Proteomes" id="UP001369086">
    <property type="component" value="Unassembled WGS sequence"/>
</dbReference>
<evidence type="ECO:0000259" key="2">
    <source>
        <dbReference type="Pfam" id="PF15084"/>
    </source>
</evidence>
<accession>A0ABR0Z7T5</accession>
<dbReference type="InterPro" id="IPR027876">
    <property type="entry name" value="DUF4550"/>
</dbReference>
<proteinExistence type="predicted"/>
<protein>
    <recommendedName>
        <fullName evidence="2">DUF4550 domain-containing protein</fullName>
    </recommendedName>
</protein>
<feature type="compositionally biased region" description="Polar residues" evidence="1">
    <location>
        <begin position="1245"/>
        <end position="1262"/>
    </location>
</feature>
<dbReference type="Pfam" id="PF15084">
    <property type="entry name" value="DUF4550"/>
    <property type="match status" value="1"/>
</dbReference>
<dbReference type="EMBL" id="JAHFZB010000016">
    <property type="protein sequence ID" value="KAK6480749.1"/>
    <property type="molecule type" value="Genomic_DNA"/>
</dbReference>
<sequence>MESSDAEKPLLSGGFNAVASPEFQSPIEYDSGVATDDGERETEREVSLSGSARGAGGSPAPPQSEFTSQIHAQVTESSMQITNEPSGPCHVVTCTVSFAIAIPKGQEEQSSESNALKKGKIKENKSSNTAEAPKAQSYYHMEYILLPGDPEPMKVDIVMFGMAAKIFMENETMVVKPWHEGNLTWLSWSQSKEIKVNKELLIKLTSHKIVFKIWDTKDRLSTKARCDKPKAFRLPQGTNGEDPENVGGVKQMIMKYRKLFRKSQPKPSFTGNKDNSFRDDRKVSELSFETGEVGIASSLTGMQTALSVASDADDSSPQSFLGEQEAAVLDTRTAKLKAIPKQTVSTTSTAAQKKALINPSPNSIKKNSKTALISGRVPVKEKVPSSGRNKYVRRGAQAALSMTGLMNKNGSASVHLDPVHLLAGNKSVTDCLYSLSPAILDGFCTVSIEQPLISDELKQELNPLVIKIESCTCLPTRPVPIHELKVKCAPVYCRYQFYNLTDHRTASREHGTHVYFKDVNVIFTGLLGKGEFREYVRGTPIEIEIHDRDRKMEETMKKSALFGTEPEDAKISNVGLVSSQRTTHNPFTDKDKLYNLYGVAKLDLSDLLYGEKRLKLTLPIHASPLPDPTGIRGIGGSGRIVGYPGSVDGPQDPALPAGHYLDSSSQLKVTVEIACPLPLESEVIKGQMSDCPFGCIICIFDSLNSSALKKLNSEICRINSAALQLDSYPEHLLEAAFNSYKLKPQQRESTELDIVTGFHVQDDEIHLFVLEGLKDKAIQRLWENIPRCDSTGERMLKVLYNSDLCFHQRLYASLDLNLCHVHLHKPLSDIMKQPLLYVRDMVPQACFQALSRLNLICKLKKLKDVTHYNLFPSSESLLSVFNETKHCFLLQDNIHCVHQASRKLQGTKPDTVVAVPALGKEVHNYSCQTMNSTEQAKELLRREMAKEPSRRVTYCQEYQSATVSPVDFEDELKEAAARSKAAWRTWNGFTYPGFKSSIESNEHEKRPSEARTEELKKPWEENILHANTCAPTLLRDRWEWSKRHVDVELYKKPPLFFGTRHPITIYLAGDTLQDEQLAYAGKQYINWLNKVITEDSMKFYRRSTESELHTNGAKLDRLQGLLKDKPRKHSLRNPGMVLKPIPALSVIQRPYGSESAGPVEPTLGFTPGLHDQHSLNWEANIVPRYNMEHKKFQRLKGADFTAYCNEHQYLYKRAAQPLTEEERKTTLFQQEKPPTDTAAARPHPTENSIEARNDNTISMHTV</sequence>
<reference evidence="3 4" key="1">
    <citation type="submission" date="2021-05" db="EMBL/GenBank/DDBJ databases">
        <authorList>
            <person name="Zahm M."/>
            <person name="Klopp C."/>
            <person name="Cabau C."/>
            <person name="Kuhl H."/>
            <person name="Suciu R."/>
            <person name="Ciorpac M."/>
            <person name="Holostenco D."/>
            <person name="Gessner J."/>
            <person name="Wuertz S."/>
            <person name="Hohne C."/>
            <person name="Stock M."/>
            <person name="Gislard M."/>
            <person name="Lluch J."/>
            <person name="Milhes M."/>
            <person name="Lampietro C."/>
            <person name="Lopez Roques C."/>
            <person name="Donnadieu C."/>
            <person name="Du K."/>
            <person name="Schartl M."/>
            <person name="Guiguen Y."/>
        </authorList>
    </citation>
    <scope>NUCLEOTIDE SEQUENCE [LARGE SCALE GENOMIC DNA]</scope>
    <source>
        <strain evidence="3">Hh-F2</strain>
        <tissue evidence="3">Blood</tissue>
    </source>
</reference>
<dbReference type="SUPFAM" id="SSF49562">
    <property type="entry name" value="C2 domain (Calcium/lipid-binding domain, CaLB)"/>
    <property type="match status" value="1"/>
</dbReference>
<dbReference type="PANTHER" id="PTHR33667">
    <property type="entry name" value="SI:DKEY-57N24.6"/>
    <property type="match status" value="1"/>
</dbReference>
<feature type="region of interest" description="Disordered" evidence="1">
    <location>
        <begin position="105"/>
        <end position="132"/>
    </location>
</feature>
<evidence type="ECO:0000256" key="1">
    <source>
        <dbReference type="SAM" id="MobiDB-lite"/>
    </source>
</evidence>
<dbReference type="PANTHER" id="PTHR33667:SF7">
    <property type="entry name" value="RIKEN CDNA 1810020O05 GENE"/>
    <property type="match status" value="1"/>
</dbReference>
<name>A0ABR0Z7T5_HUSHU</name>
<dbReference type="InterPro" id="IPR035892">
    <property type="entry name" value="C2_domain_sf"/>
</dbReference>
<evidence type="ECO:0000313" key="3">
    <source>
        <dbReference type="EMBL" id="KAK6480749.1"/>
    </source>
</evidence>
<organism evidence="3 4">
    <name type="scientific">Huso huso</name>
    <name type="common">Beluga</name>
    <name type="synonym">Acipenser huso</name>
    <dbReference type="NCBI Taxonomy" id="61971"/>
    <lineage>
        <taxon>Eukaryota</taxon>
        <taxon>Metazoa</taxon>
        <taxon>Chordata</taxon>
        <taxon>Craniata</taxon>
        <taxon>Vertebrata</taxon>
        <taxon>Euteleostomi</taxon>
        <taxon>Actinopterygii</taxon>
        <taxon>Chondrostei</taxon>
        <taxon>Acipenseriformes</taxon>
        <taxon>Acipenseridae</taxon>
        <taxon>Huso</taxon>
    </lineage>
</organism>
<gene>
    <name evidence="3" type="ORF">HHUSO_G18530</name>
</gene>
<evidence type="ECO:0000313" key="4">
    <source>
        <dbReference type="Proteomes" id="UP001369086"/>
    </source>
</evidence>